<evidence type="ECO:0000256" key="1">
    <source>
        <dbReference type="SAM" id="MobiDB-lite"/>
    </source>
</evidence>
<proteinExistence type="predicted"/>
<gene>
    <name evidence="3" type="ORF">RDB_LOCUS12967</name>
</gene>
<evidence type="ECO:0000313" key="3">
    <source>
        <dbReference type="EMBL" id="CAE6353590.1"/>
    </source>
</evidence>
<feature type="region of interest" description="Disordered" evidence="1">
    <location>
        <begin position="250"/>
        <end position="326"/>
    </location>
</feature>
<keyword evidence="2" id="KW-0472">Membrane</keyword>
<name>A0A8H2ZYR0_9AGAM</name>
<comment type="caution">
    <text evidence="3">The sequence shown here is derived from an EMBL/GenBank/DDBJ whole genome shotgun (WGS) entry which is preliminary data.</text>
</comment>
<dbReference type="CDD" id="cd12087">
    <property type="entry name" value="TM_EGFR-like"/>
    <property type="match status" value="1"/>
</dbReference>
<sequence length="326" mass="35956">MITNNELLLCRDGLHDTTHTILTTSIVTNNQRPFVDIDYITWTRKAPSGARIKRFNHEDLDYPGSYSQWSIPSIPDRYPDGVHRMEKYGTSASLEFQGTDVFLYGGFGPEHGQYKVALDSRPEEIMNGSAMNAHLPSLLYGRSYLEYGSHKLVVTNVEEGKILDIYRAEVITFESDDLKPGAIAGIVVGIVVGLAFVSIFIWFFFVKRRRGKRRFSTDLFGGPDVSQATAMRTYSAGHDPVIIELFTGGPNRTSGSEVTSSYDTGRGRVGKTGTPGVYVSRTHEAESSTAVSDIGTHVERDAGALPPGYNDIDPSRVADAPYRNAM</sequence>
<feature type="transmembrane region" description="Helical" evidence="2">
    <location>
        <begin position="182"/>
        <end position="205"/>
    </location>
</feature>
<dbReference type="Proteomes" id="UP000663846">
    <property type="component" value="Unassembled WGS sequence"/>
</dbReference>
<reference evidence="3" key="1">
    <citation type="submission" date="2021-01" db="EMBL/GenBank/DDBJ databases">
        <authorList>
            <person name="Kaushik A."/>
        </authorList>
    </citation>
    <scope>NUCLEOTIDE SEQUENCE</scope>
    <source>
        <strain evidence="3">AG1-1C</strain>
    </source>
</reference>
<dbReference type="AlphaFoldDB" id="A0A8H2ZYR0"/>
<accession>A0A8H2ZYR0</accession>
<feature type="compositionally biased region" description="Polar residues" evidence="1">
    <location>
        <begin position="250"/>
        <end position="263"/>
    </location>
</feature>
<organism evidence="3 4">
    <name type="scientific">Rhizoctonia solani</name>
    <dbReference type="NCBI Taxonomy" id="456999"/>
    <lineage>
        <taxon>Eukaryota</taxon>
        <taxon>Fungi</taxon>
        <taxon>Dikarya</taxon>
        <taxon>Basidiomycota</taxon>
        <taxon>Agaricomycotina</taxon>
        <taxon>Agaricomycetes</taxon>
        <taxon>Cantharellales</taxon>
        <taxon>Ceratobasidiaceae</taxon>
        <taxon>Rhizoctonia</taxon>
    </lineage>
</organism>
<keyword evidence="2" id="KW-0812">Transmembrane</keyword>
<protein>
    <submittedName>
        <fullName evidence="3">Uncharacterized protein</fullName>
    </submittedName>
</protein>
<keyword evidence="2" id="KW-1133">Transmembrane helix</keyword>
<evidence type="ECO:0000313" key="4">
    <source>
        <dbReference type="Proteomes" id="UP000663846"/>
    </source>
</evidence>
<dbReference type="EMBL" id="CAJMWS010000068">
    <property type="protein sequence ID" value="CAE6353590.1"/>
    <property type="molecule type" value="Genomic_DNA"/>
</dbReference>
<dbReference type="Gene3D" id="2.60.120.260">
    <property type="entry name" value="Galactose-binding domain-like"/>
    <property type="match status" value="1"/>
</dbReference>
<evidence type="ECO:0000256" key="2">
    <source>
        <dbReference type="SAM" id="Phobius"/>
    </source>
</evidence>